<sequence>MTAFQDRGLSSEDPARDLSLLGGAPYSIYNQRYQQQKTWLEDITHVMHRRFIEISPDTHDHLIANKDHQNMKNLMMISVTEDESIIGKDQVSNFLQSLNFIHTLYIL</sequence>
<name>A0AAV2EBU3_9ROSI</name>
<organism evidence="1 2">
    <name type="scientific">Linum trigynum</name>
    <dbReference type="NCBI Taxonomy" id="586398"/>
    <lineage>
        <taxon>Eukaryota</taxon>
        <taxon>Viridiplantae</taxon>
        <taxon>Streptophyta</taxon>
        <taxon>Embryophyta</taxon>
        <taxon>Tracheophyta</taxon>
        <taxon>Spermatophyta</taxon>
        <taxon>Magnoliopsida</taxon>
        <taxon>eudicotyledons</taxon>
        <taxon>Gunneridae</taxon>
        <taxon>Pentapetalae</taxon>
        <taxon>rosids</taxon>
        <taxon>fabids</taxon>
        <taxon>Malpighiales</taxon>
        <taxon>Linaceae</taxon>
        <taxon>Linum</taxon>
    </lineage>
</organism>
<dbReference type="EMBL" id="OZ034817">
    <property type="protein sequence ID" value="CAL1383015.1"/>
    <property type="molecule type" value="Genomic_DNA"/>
</dbReference>
<accession>A0AAV2EBU3</accession>
<protein>
    <submittedName>
        <fullName evidence="1">Uncharacterized protein</fullName>
    </submittedName>
</protein>
<dbReference type="Proteomes" id="UP001497516">
    <property type="component" value="Chromosome 4"/>
</dbReference>
<proteinExistence type="predicted"/>
<keyword evidence="2" id="KW-1185">Reference proteome</keyword>
<evidence type="ECO:0000313" key="2">
    <source>
        <dbReference type="Proteomes" id="UP001497516"/>
    </source>
</evidence>
<reference evidence="1 2" key="1">
    <citation type="submission" date="2024-04" db="EMBL/GenBank/DDBJ databases">
        <authorList>
            <person name="Fracassetti M."/>
        </authorList>
    </citation>
    <scope>NUCLEOTIDE SEQUENCE [LARGE SCALE GENOMIC DNA]</scope>
</reference>
<evidence type="ECO:0000313" key="1">
    <source>
        <dbReference type="EMBL" id="CAL1383015.1"/>
    </source>
</evidence>
<gene>
    <name evidence="1" type="ORF">LTRI10_LOCUS24309</name>
</gene>
<dbReference type="AlphaFoldDB" id="A0AAV2EBU3"/>